<evidence type="ECO:0000313" key="3">
    <source>
        <dbReference type="Proteomes" id="UP000275267"/>
    </source>
</evidence>
<feature type="region of interest" description="Disordered" evidence="1">
    <location>
        <begin position="1"/>
        <end position="23"/>
    </location>
</feature>
<dbReference type="OrthoDB" id="681740at2759"/>
<accession>A0A3L6SJQ5</accession>
<protein>
    <submittedName>
        <fullName evidence="2">Uncharacterized protein</fullName>
    </submittedName>
</protein>
<dbReference type="AlphaFoldDB" id="A0A3L6SJQ5"/>
<reference evidence="3" key="1">
    <citation type="journal article" date="2019" name="Nat. Commun.">
        <title>The genome of broomcorn millet.</title>
        <authorList>
            <person name="Zou C."/>
            <person name="Miki D."/>
            <person name="Li D."/>
            <person name="Tang Q."/>
            <person name="Xiao L."/>
            <person name="Rajput S."/>
            <person name="Deng P."/>
            <person name="Jia W."/>
            <person name="Huang R."/>
            <person name="Zhang M."/>
            <person name="Sun Y."/>
            <person name="Hu J."/>
            <person name="Fu X."/>
            <person name="Schnable P.S."/>
            <person name="Li F."/>
            <person name="Zhang H."/>
            <person name="Feng B."/>
            <person name="Zhu X."/>
            <person name="Liu R."/>
            <person name="Schnable J.C."/>
            <person name="Zhu J.-K."/>
            <person name="Zhang H."/>
        </authorList>
    </citation>
    <scope>NUCLEOTIDE SEQUENCE [LARGE SCALE GENOMIC DNA]</scope>
</reference>
<organism evidence="2 3">
    <name type="scientific">Panicum miliaceum</name>
    <name type="common">Proso millet</name>
    <name type="synonym">Broomcorn millet</name>
    <dbReference type="NCBI Taxonomy" id="4540"/>
    <lineage>
        <taxon>Eukaryota</taxon>
        <taxon>Viridiplantae</taxon>
        <taxon>Streptophyta</taxon>
        <taxon>Embryophyta</taxon>
        <taxon>Tracheophyta</taxon>
        <taxon>Spermatophyta</taxon>
        <taxon>Magnoliopsida</taxon>
        <taxon>Liliopsida</taxon>
        <taxon>Poales</taxon>
        <taxon>Poaceae</taxon>
        <taxon>PACMAD clade</taxon>
        <taxon>Panicoideae</taxon>
        <taxon>Panicodae</taxon>
        <taxon>Paniceae</taxon>
        <taxon>Panicinae</taxon>
        <taxon>Panicum</taxon>
        <taxon>Panicum sect. Panicum</taxon>
    </lineage>
</organism>
<sequence length="199" mass="21186">MAADDSSGGGGGERPRPLLERHPAVLWRPSSRTVSAYEGLDADPAAGAGTASSFRVALRIGNELNRRPFCADRGAVTVSYAGVPLARAALPGFCVPGGSVGTVPVVTAGEGMRGVPAGLRRRMEEQRQRRERVPLSVQVTMEKFTGQSAAPAPMLVWCRAMLDGQPVWPPSLCPRFYVVDAEHVLDGWNIGPTMVNSLH</sequence>
<dbReference type="PANTHER" id="PTHR33994">
    <property type="entry name" value="OS04G0515000 PROTEIN"/>
    <property type="match status" value="1"/>
</dbReference>
<gene>
    <name evidence="2" type="ORF">C2845_PM07G24790</name>
</gene>
<proteinExistence type="predicted"/>
<dbReference type="STRING" id="4540.A0A3L6SJQ5"/>
<dbReference type="EMBL" id="PQIB02000004">
    <property type="protein sequence ID" value="RLN22375.1"/>
    <property type="molecule type" value="Genomic_DNA"/>
</dbReference>
<evidence type="ECO:0000256" key="1">
    <source>
        <dbReference type="SAM" id="MobiDB-lite"/>
    </source>
</evidence>
<feature type="compositionally biased region" description="Basic and acidic residues" evidence="1">
    <location>
        <begin position="13"/>
        <end position="23"/>
    </location>
</feature>
<dbReference type="Proteomes" id="UP000275267">
    <property type="component" value="Unassembled WGS sequence"/>
</dbReference>
<name>A0A3L6SJQ5_PANMI</name>
<evidence type="ECO:0000313" key="2">
    <source>
        <dbReference type="EMBL" id="RLN22375.1"/>
    </source>
</evidence>
<comment type="caution">
    <text evidence="2">The sequence shown here is derived from an EMBL/GenBank/DDBJ whole genome shotgun (WGS) entry which is preliminary data.</text>
</comment>
<keyword evidence="3" id="KW-1185">Reference proteome</keyword>